<sequence length="84" mass="10129">MHQKFTIPKVSKKDTNKWFVYFRFNGKQKRIKAEINRYKTYNERLTEANSVNNKLTIVFGLDDVLPVIQNFRHQKIYRNIIPIA</sequence>
<accession>A0A1W2C518</accession>
<dbReference type="EMBL" id="FWXS01000008">
    <property type="protein sequence ID" value="SMC80196.1"/>
    <property type="molecule type" value="Genomic_DNA"/>
</dbReference>
<proteinExistence type="predicted"/>
<protein>
    <submittedName>
        <fullName evidence="1">Uncharacterized protein</fullName>
    </submittedName>
</protein>
<dbReference type="AlphaFoldDB" id="A0A1W2C518"/>
<reference evidence="2" key="1">
    <citation type="submission" date="2017-04" db="EMBL/GenBank/DDBJ databases">
        <authorList>
            <person name="Varghese N."/>
            <person name="Submissions S."/>
        </authorList>
    </citation>
    <scope>NUCLEOTIDE SEQUENCE [LARGE SCALE GENOMIC DNA]</scope>
    <source>
        <strain evidence="2">CGMCC 1.12708</strain>
    </source>
</reference>
<gene>
    <name evidence="1" type="ORF">SAMN06296427_108140</name>
</gene>
<evidence type="ECO:0000313" key="2">
    <source>
        <dbReference type="Proteomes" id="UP000192393"/>
    </source>
</evidence>
<dbReference type="Proteomes" id="UP000192393">
    <property type="component" value="Unassembled WGS sequence"/>
</dbReference>
<organism evidence="1 2">
    <name type="scientific">Moheibacter sediminis</name>
    <dbReference type="NCBI Taxonomy" id="1434700"/>
    <lineage>
        <taxon>Bacteria</taxon>
        <taxon>Pseudomonadati</taxon>
        <taxon>Bacteroidota</taxon>
        <taxon>Flavobacteriia</taxon>
        <taxon>Flavobacteriales</taxon>
        <taxon>Weeksellaceae</taxon>
        <taxon>Moheibacter</taxon>
    </lineage>
</organism>
<evidence type="ECO:0000313" key="1">
    <source>
        <dbReference type="EMBL" id="SMC80196.1"/>
    </source>
</evidence>
<dbReference type="STRING" id="1434700.SAMN06296427_108140"/>
<name>A0A1W2C518_9FLAO</name>
<keyword evidence="2" id="KW-1185">Reference proteome</keyword>